<protein>
    <submittedName>
        <fullName evidence="2 3">Uncharacterized protein LOC104600113</fullName>
    </submittedName>
</protein>
<dbReference type="PANTHER" id="PTHR33924">
    <property type="entry name" value="CATION-TRANSPORTING ATPASE"/>
    <property type="match status" value="1"/>
</dbReference>
<sequence>MNRDTIDGLIKKRPVLADVTNQHGKRGFLSISGSSGLQNSIGFHRKVEDKMGDSEFAKQVCLGVENLVKGKCKREYADDVRGKGLLLLKANDSSKDNIASGNSRIRSEIKDTSSLFNGDLRSVSGDATMHRIMEKDNEPRDGCISSASLPTGSGQFGNVGGLASLFQGESQDGKELVSVGVKETAVGRTPINEALDPRDHQSSEEQMADAHESLEVSGFFGSSASMEFEPEKRTGFNGNGGSNASVDVDSLKSCACSFCLKAAYILSDLHYQDIKGRLAALKRTRKEVKLLVDKSWYQFEADKNEGNHDKSNKLEFDLMGQWRSLFLHTENILVRESSQLQSSLLTLKDLRGSCKTDLEMINGMPSQK</sequence>
<dbReference type="RefSeq" id="XP_010261253.1">
    <property type="nucleotide sequence ID" value="XM_010262951.1"/>
</dbReference>
<dbReference type="KEGG" id="nnu:104600113"/>
<name>A0A1U8AFU0_NELNU</name>
<evidence type="ECO:0000313" key="3">
    <source>
        <dbReference type="RefSeq" id="XP_010261254.1"/>
    </source>
</evidence>
<reference evidence="2 3" key="1">
    <citation type="submission" date="2025-04" db="UniProtKB">
        <authorList>
            <consortium name="RefSeq"/>
        </authorList>
    </citation>
    <scope>IDENTIFICATION</scope>
</reference>
<dbReference type="AlphaFoldDB" id="A0A1U8AFU0"/>
<dbReference type="PANTHER" id="PTHR33924:SF1">
    <property type="entry name" value="DNA-DIRECTED RNA POLYMERASE SUBUNIT BETA"/>
    <property type="match status" value="1"/>
</dbReference>
<dbReference type="RefSeq" id="XP_010261254.1">
    <property type="nucleotide sequence ID" value="XM_010262952.1"/>
</dbReference>
<gene>
    <name evidence="2 3 4" type="primary">LOC104600113</name>
</gene>
<proteinExistence type="predicted"/>
<dbReference type="OrthoDB" id="1907176at2759"/>
<evidence type="ECO:0000313" key="1">
    <source>
        <dbReference type="Proteomes" id="UP000189703"/>
    </source>
</evidence>
<keyword evidence="1" id="KW-1185">Reference proteome</keyword>
<evidence type="ECO:0000313" key="4">
    <source>
        <dbReference type="RefSeq" id="XP_010261255.1"/>
    </source>
</evidence>
<dbReference type="GeneID" id="104600113"/>
<dbReference type="eggNOG" id="ENOG502RXYB">
    <property type="taxonomic scope" value="Eukaryota"/>
</dbReference>
<dbReference type="RefSeq" id="XP_010261255.1">
    <property type="nucleotide sequence ID" value="XM_010262953.1"/>
</dbReference>
<evidence type="ECO:0000313" key="2">
    <source>
        <dbReference type="RefSeq" id="XP_010261253.1"/>
    </source>
</evidence>
<dbReference type="OMA" id="CKTELEM"/>
<dbReference type="Proteomes" id="UP000189703">
    <property type="component" value="Unplaced"/>
</dbReference>
<organism evidence="1 4">
    <name type="scientific">Nelumbo nucifera</name>
    <name type="common">Sacred lotus</name>
    <dbReference type="NCBI Taxonomy" id="4432"/>
    <lineage>
        <taxon>Eukaryota</taxon>
        <taxon>Viridiplantae</taxon>
        <taxon>Streptophyta</taxon>
        <taxon>Embryophyta</taxon>
        <taxon>Tracheophyta</taxon>
        <taxon>Spermatophyta</taxon>
        <taxon>Magnoliopsida</taxon>
        <taxon>Proteales</taxon>
        <taxon>Nelumbonaceae</taxon>
        <taxon>Nelumbo</taxon>
    </lineage>
</organism>
<accession>A0A1U8AFU0</accession>